<comment type="caution">
    <text evidence="1">The sequence shown here is derived from an EMBL/GenBank/DDBJ whole genome shotgun (WGS) entry which is preliminary data.</text>
</comment>
<evidence type="ECO:0000313" key="2">
    <source>
        <dbReference type="Proteomes" id="UP001454036"/>
    </source>
</evidence>
<dbReference type="EMBL" id="BAABME010034396">
    <property type="protein sequence ID" value="GAA0155907.1"/>
    <property type="molecule type" value="Genomic_DNA"/>
</dbReference>
<evidence type="ECO:0000313" key="1">
    <source>
        <dbReference type="EMBL" id="GAA0155907.1"/>
    </source>
</evidence>
<dbReference type="AlphaFoldDB" id="A0AAV3Q0Z6"/>
<keyword evidence="2" id="KW-1185">Reference proteome</keyword>
<gene>
    <name evidence="1" type="ORF">LIER_43335</name>
</gene>
<organism evidence="1 2">
    <name type="scientific">Lithospermum erythrorhizon</name>
    <name type="common">Purple gromwell</name>
    <name type="synonym">Lithospermum officinale var. erythrorhizon</name>
    <dbReference type="NCBI Taxonomy" id="34254"/>
    <lineage>
        <taxon>Eukaryota</taxon>
        <taxon>Viridiplantae</taxon>
        <taxon>Streptophyta</taxon>
        <taxon>Embryophyta</taxon>
        <taxon>Tracheophyta</taxon>
        <taxon>Spermatophyta</taxon>
        <taxon>Magnoliopsida</taxon>
        <taxon>eudicotyledons</taxon>
        <taxon>Gunneridae</taxon>
        <taxon>Pentapetalae</taxon>
        <taxon>asterids</taxon>
        <taxon>lamiids</taxon>
        <taxon>Boraginales</taxon>
        <taxon>Boraginaceae</taxon>
        <taxon>Boraginoideae</taxon>
        <taxon>Lithospermeae</taxon>
        <taxon>Lithospermum</taxon>
    </lineage>
</organism>
<sequence>MQNRAFYNNIMRKEYAYGEEGENEGDGKGSVSGKCWKWPSDEQSSMVVLRHVLLGSHFILLHMTKDIDFPISSLVLIGRLIMIKSDDNLITPYKDRMDLSNQIINASK</sequence>
<dbReference type="Proteomes" id="UP001454036">
    <property type="component" value="Unassembled WGS sequence"/>
</dbReference>
<name>A0AAV3Q0Z6_LITER</name>
<reference evidence="1 2" key="1">
    <citation type="submission" date="2024-01" db="EMBL/GenBank/DDBJ databases">
        <title>The complete chloroplast genome sequence of Lithospermum erythrorhizon: insights into the phylogenetic relationship among Boraginaceae species and the maternal lineages of purple gromwells.</title>
        <authorList>
            <person name="Okada T."/>
            <person name="Watanabe K."/>
        </authorList>
    </citation>
    <scope>NUCLEOTIDE SEQUENCE [LARGE SCALE GENOMIC DNA]</scope>
</reference>
<accession>A0AAV3Q0Z6</accession>
<proteinExistence type="predicted"/>
<protein>
    <submittedName>
        <fullName evidence="1">Uncharacterized protein</fullName>
    </submittedName>
</protein>